<accession>A0A926ECH1</accession>
<gene>
    <name evidence="1" type="ORF">H8709_06770</name>
</gene>
<comment type="caution">
    <text evidence="1">The sequence shown here is derived from an EMBL/GenBank/DDBJ whole genome shotgun (WGS) entry which is preliminary data.</text>
</comment>
<evidence type="ECO:0000313" key="2">
    <source>
        <dbReference type="Proteomes" id="UP000660861"/>
    </source>
</evidence>
<sequence>MRRLRLMGGSYELRPISAYDAVRGTKLAQKAAAQMEKHATCQVEDLCDGACMAALCLYRAGRRAFSTPLTVLRALSVEEITRVQREYLRMMSEEGEDEA</sequence>
<proteinExistence type="predicted"/>
<dbReference type="EMBL" id="JACRTC010000004">
    <property type="protein sequence ID" value="MBC8570533.1"/>
    <property type="molecule type" value="Genomic_DNA"/>
</dbReference>
<dbReference type="AlphaFoldDB" id="A0A926ECH1"/>
<organism evidence="1 2">
    <name type="scientific">Zongyangia hominis</name>
    <dbReference type="NCBI Taxonomy" id="2763677"/>
    <lineage>
        <taxon>Bacteria</taxon>
        <taxon>Bacillati</taxon>
        <taxon>Bacillota</taxon>
        <taxon>Clostridia</taxon>
        <taxon>Eubacteriales</taxon>
        <taxon>Oscillospiraceae</taxon>
        <taxon>Zongyangia</taxon>
    </lineage>
</organism>
<protein>
    <submittedName>
        <fullName evidence="1">Uncharacterized protein</fullName>
    </submittedName>
</protein>
<reference evidence="1" key="1">
    <citation type="submission" date="2020-08" db="EMBL/GenBank/DDBJ databases">
        <title>Genome public.</title>
        <authorList>
            <person name="Liu C."/>
            <person name="Sun Q."/>
        </authorList>
    </citation>
    <scope>NUCLEOTIDE SEQUENCE</scope>
    <source>
        <strain evidence="1">NSJ-54</strain>
    </source>
</reference>
<keyword evidence="2" id="KW-1185">Reference proteome</keyword>
<dbReference type="Proteomes" id="UP000660861">
    <property type="component" value="Unassembled WGS sequence"/>
</dbReference>
<dbReference type="RefSeq" id="WP_262397634.1">
    <property type="nucleotide sequence ID" value="NZ_JACRTC010000004.1"/>
</dbReference>
<name>A0A926ECH1_9FIRM</name>
<evidence type="ECO:0000313" key="1">
    <source>
        <dbReference type="EMBL" id="MBC8570533.1"/>
    </source>
</evidence>